<dbReference type="EMBL" id="KV454210">
    <property type="protein sequence ID" value="ODQ60219.1"/>
    <property type="molecule type" value="Genomic_DNA"/>
</dbReference>
<proteinExistence type="predicted"/>
<name>A0A1E3P405_WICAA</name>
<reference evidence="1 2" key="1">
    <citation type="journal article" date="2016" name="Proc. Natl. Acad. Sci. U.S.A.">
        <title>Comparative genomics of biotechnologically important yeasts.</title>
        <authorList>
            <person name="Riley R."/>
            <person name="Haridas S."/>
            <person name="Wolfe K.H."/>
            <person name="Lopes M.R."/>
            <person name="Hittinger C.T."/>
            <person name="Goeker M."/>
            <person name="Salamov A.A."/>
            <person name="Wisecaver J.H."/>
            <person name="Long T.M."/>
            <person name="Calvey C.H."/>
            <person name="Aerts A.L."/>
            <person name="Barry K.W."/>
            <person name="Choi C."/>
            <person name="Clum A."/>
            <person name="Coughlan A.Y."/>
            <person name="Deshpande S."/>
            <person name="Douglass A.P."/>
            <person name="Hanson S.J."/>
            <person name="Klenk H.-P."/>
            <person name="LaButti K.M."/>
            <person name="Lapidus A."/>
            <person name="Lindquist E.A."/>
            <person name="Lipzen A.M."/>
            <person name="Meier-Kolthoff J.P."/>
            <person name="Ohm R.A."/>
            <person name="Otillar R.P."/>
            <person name="Pangilinan J.L."/>
            <person name="Peng Y."/>
            <person name="Rokas A."/>
            <person name="Rosa C.A."/>
            <person name="Scheuner C."/>
            <person name="Sibirny A.A."/>
            <person name="Slot J.C."/>
            <person name="Stielow J.B."/>
            <person name="Sun H."/>
            <person name="Kurtzman C.P."/>
            <person name="Blackwell M."/>
            <person name="Grigoriev I.V."/>
            <person name="Jeffries T.W."/>
        </authorList>
    </citation>
    <scope>NUCLEOTIDE SEQUENCE [LARGE SCALE GENOMIC DNA]</scope>
    <source>
        <strain evidence="2">ATCC 58044 / CBS 1984 / NCYC 433 / NRRL Y-366-8</strain>
    </source>
</reference>
<dbReference type="RefSeq" id="XP_019039426.1">
    <property type="nucleotide sequence ID" value="XM_019186362.1"/>
</dbReference>
<evidence type="ECO:0000313" key="1">
    <source>
        <dbReference type="EMBL" id="ODQ60219.1"/>
    </source>
</evidence>
<accession>A0A1E3P405</accession>
<dbReference type="AlphaFoldDB" id="A0A1E3P405"/>
<evidence type="ECO:0000313" key="2">
    <source>
        <dbReference type="Proteomes" id="UP000094112"/>
    </source>
</evidence>
<gene>
    <name evidence="1" type="ORF">WICANDRAFT_92438</name>
</gene>
<dbReference type="Proteomes" id="UP000094112">
    <property type="component" value="Unassembled WGS sequence"/>
</dbReference>
<dbReference type="GeneID" id="30203608"/>
<protein>
    <submittedName>
        <fullName evidence="1">Uncharacterized protein</fullName>
    </submittedName>
</protein>
<organism evidence="1 2">
    <name type="scientific">Wickerhamomyces anomalus (strain ATCC 58044 / CBS 1984 / NCYC 433 / NRRL Y-366-8)</name>
    <name type="common">Yeast</name>
    <name type="synonym">Hansenula anomala</name>
    <dbReference type="NCBI Taxonomy" id="683960"/>
    <lineage>
        <taxon>Eukaryota</taxon>
        <taxon>Fungi</taxon>
        <taxon>Dikarya</taxon>
        <taxon>Ascomycota</taxon>
        <taxon>Saccharomycotina</taxon>
        <taxon>Saccharomycetes</taxon>
        <taxon>Phaffomycetales</taxon>
        <taxon>Wickerhamomycetaceae</taxon>
        <taxon>Wickerhamomyces</taxon>
    </lineage>
</organism>
<sequence>MADFEKLKFLANLAHLTFQKVTGSTKAQVRKVCEFIKEFVHHGLHCCYGFHGLIFFKRLATGSRLHSRQMS</sequence>
<keyword evidence="2" id="KW-1185">Reference proteome</keyword>